<sequence>METDVAALLEGRVAIVTGAGRGIGQAVATALADAGAKVVIADNGTGIDGNGADAAVAADAAKALGDRAIAYSDSIASPSTAKAVVDLAVRTFGGLDIVVNNAAILRDSFVFRADPRDWEAVIRTNLSAPFYLTAAASAVMRDQGKAGRAGGSYDWGRIINMVSSAGLYGNLGQAAYASAKAGLFGLTRVTAMDLARAQITANAVAPFARTRVTDIIQPANDAQRSYKERALRIDARHVANLVLALCSPAAKSMTGQLLGVRGREVFLFGQPRPVARLASDGADWTAQALAAALMRDGAGKMTDLTTDLEAFNTEPVV</sequence>
<reference evidence="4 5" key="1">
    <citation type="submission" date="2019-06" db="EMBL/GenBank/DDBJ databases">
        <title>New taxonomy in bacterial strain CC-CFT640, isolated from vineyard.</title>
        <authorList>
            <person name="Lin S.-Y."/>
            <person name="Tsai C.-F."/>
            <person name="Young C.-C."/>
        </authorList>
    </citation>
    <scope>NUCLEOTIDE SEQUENCE [LARGE SCALE GENOMIC DNA]</scope>
    <source>
        <strain evidence="4 5">CC-CFT640</strain>
    </source>
</reference>
<dbReference type="InterPro" id="IPR036291">
    <property type="entry name" value="NAD(P)-bd_dom_sf"/>
</dbReference>
<gene>
    <name evidence="4" type="ORF">FHP25_22515</name>
</gene>
<evidence type="ECO:0000313" key="4">
    <source>
        <dbReference type="EMBL" id="TXL73199.1"/>
    </source>
</evidence>
<dbReference type="Proteomes" id="UP000321638">
    <property type="component" value="Unassembled WGS sequence"/>
</dbReference>
<dbReference type="EMBL" id="VDUZ01000027">
    <property type="protein sequence ID" value="TXL73199.1"/>
    <property type="molecule type" value="Genomic_DNA"/>
</dbReference>
<dbReference type="PRINTS" id="PR00080">
    <property type="entry name" value="SDRFAMILY"/>
</dbReference>
<dbReference type="InterPro" id="IPR002347">
    <property type="entry name" value="SDR_fam"/>
</dbReference>
<dbReference type="InterPro" id="IPR051687">
    <property type="entry name" value="Peroxisomal_Beta-Oxidation"/>
</dbReference>
<dbReference type="Pfam" id="PF00106">
    <property type="entry name" value="adh_short"/>
    <property type="match status" value="1"/>
</dbReference>
<organism evidence="4 5">
    <name type="scientific">Vineibacter terrae</name>
    <dbReference type="NCBI Taxonomy" id="2586908"/>
    <lineage>
        <taxon>Bacteria</taxon>
        <taxon>Pseudomonadati</taxon>
        <taxon>Pseudomonadota</taxon>
        <taxon>Alphaproteobacteria</taxon>
        <taxon>Hyphomicrobiales</taxon>
        <taxon>Vineibacter</taxon>
    </lineage>
</organism>
<dbReference type="SUPFAM" id="SSF51735">
    <property type="entry name" value="NAD(P)-binding Rossmann-fold domains"/>
    <property type="match status" value="1"/>
</dbReference>
<dbReference type="Gene3D" id="3.40.50.720">
    <property type="entry name" value="NAD(P)-binding Rossmann-like Domain"/>
    <property type="match status" value="1"/>
</dbReference>
<name>A0A5C8PIM4_9HYPH</name>
<dbReference type="PROSITE" id="PS00061">
    <property type="entry name" value="ADH_SHORT"/>
    <property type="match status" value="1"/>
</dbReference>
<accession>A0A5C8PIM4</accession>
<dbReference type="OrthoDB" id="9804774at2"/>
<evidence type="ECO:0000256" key="3">
    <source>
        <dbReference type="RuleBase" id="RU000363"/>
    </source>
</evidence>
<comment type="similarity">
    <text evidence="1 3">Belongs to the short-chain dehydrogenases/reductases (SDR) family.</text>
</comment>
<dbReference type="PANTHER" id="PTHR45024">
    <property type="entry name" value="DEHYDROGENASES, SHORT CHAIN"/>
    <property type="match status" value="1"/>
</dbReference>
<evidence type="ECO:0000313" key="5">
    <source>
        <dbReference type="Proteomes" id="UP000321638"/>
    </source>
</evidence>
<dbReference type="AlphaFoldDB" id="A0A5C8PIM4"/>
<evidence type="ECO:0000256" key="1">
    <source>
        <dbReference type="ARBA" id="ARBA00006484"/>
    </source>
</evidence>
<evidence type="ECO:0000256" key="2">
    <source>
        <dbReference type="ARBA" id="ARBA00023002"/>
    </source>
</evidence>
<keyword evidence="5" id="KW-1185">Reference proteome</keyword>
<keyword evidence="2" id="KW-0560">Oxidoreductase</keyword>
<dbReference type="GO" id="GO:0016491">
    <property type="term" value="F:oxidoreductase activity"/>
    <property type="evidence" value="ECO:0007669"/>
    <property type="project" value="UniProtKB-KW"/>
</dbReference>
<dbReference type="InterPro" id="IPR020904">
    <property type="entry name" value="Sc_DH/Rdtase_CS"/>
</dbReference>
<comment type="caution">
    <text evidence="4">The sequence shown here is derived from an EMBL/GenBank/DDBJ whole genome shotgun (WGS) entry which is preliminary data.</text>
</comment>
<protein>
    <submittedName>
        <fullName evidence="4">SDR family NAD(P)-dependent oxidoreductase</fullName>
    </submittedName>
</protein>
<proteinExistence type="inferred from homology"/>
<dbReference type="PRINTS" id="PR00081">
    <property type="entry name" value="GDHRDH"/>
</dbReference>
<dbReference type="PANTHER" id="PTHR45024:SF2">
    <property type="entry name" value="SCP2 DOMAIN-CONTAINING PROTEIN"/>
    <property type="match status" value="1"/>
</dbReference>